<proteinExistence type="predicted"/>
<dbReference type="RefSeq" id="WP_010837285.1">
    <property type="nucleotide sequence ID" value="NZ_APMY01000041.1"/>
</dbReference>
<feature type="region of interest" description="Disordered" evidence="1">
    <location>
        <begin position="1"/>
        <end position="92"/>
    </location>
</feature>
<sequence length="262" mass="27184">MTSPGDGKNTPRRDETSGEDAMTRPIRVSGSDAGSRASFEPQPPPQPNPPRSVGDAEPEATRPSTPPDPAAVDTGPLRTDTGSLRRPAREDDGRLMRAYRRVAGLIPSKLFGNRLRTSTAALLVLWVMLYVVNGIFNPPEGDGPTGIQGPGRPITTPPAATSEDPSSPTETPTTTPAPPTTTIAPTSPTGTDEPGQQGNQQSPSITIPPQVTTTTPPGNGGFRIPNPFAPQNEQDTQQNTTGQEGTSQGLGVDGPTSTTAGP</sequence>
<dbReference type="Proteomes" id="UP000013525">
    <property type="component" value="Unassembled WGS sequence"/>
</dbReference>
<evidence type="ECO:0000313" key="3">
    <source>
        <dbReference type="Proteomes" id="UP000013525"/>
    </source>
</evidence>
<dbReference type="PATRIC" id="fig|1273125.3.peg.1179"/>
<feature type="compositionally biased region" description="Low complexity" evidence="1">
    <location>
        <begin position="202"/>
        <end position="217"/>
    </location>
</feature>
<protein>
    <submittedName>
        <fullName evidence="2">Uncharacterized protein</fullName>
    </submittedName>
</protein>
<evidence type="ECO:0000313" key="2">
    <source>
        <dbReference type="EMBL" id="EOM77414.1"/>
    </source>
</evidence>
<evidence type="ECO:0000256" key="1">
    <source>
        <dbReference type="SAM" id="MobiDB-lite"/>
    </source>
</evidence>
<comment type="caution">
    <text evidence="2">The sequence shown here is derived from an EMBL/GenBank/DDBJ whole genome shotgun (WGS) entry which is preliminary data.</text>
</comment>
<keyword evidence="3" id="KW-1185">Reference proteome</keyword>
<feature type="compositionally biased region" description="Low complexity" evidence="1">
    <location>
        <begin position="161"/>
        <end position="192"/>
    </location>
</feature>
<feature type="region of interest" description="Disordered" evidence="1">
    <location>
        <begin position="141"/>
        <end position="262"/>
    </location>
</feature>
<feature type="compositionally biased region" description="Polar residues" evidence="1">
    <location>
        <begin position="229"/>
        <end position="262"/>
    </location>
</feature>
<reference evidence="2 3" key="1">
    <citation type="journal article" date="2013" name="Genome Announc.">
        <title>Draft Genome Sequence of Rhodococcus rhodnii Strain LMG5362, a Symbiont of Rhodnius prolixus (Hemiptera, Reduviidae, Triatominae), the Principle Vector of Trypanosoma cruzi.</title>
        <authorList>
            <person name="Pachebat J.A."/>
            <person name="van Keulen G."/>
            <person name="Whitten M.M."/>
            <person name="Girdwood S."/>
            <person name="Del Sol R."/>
            <person name="Dyson P.J."/>
            <person name="Facey P.D."/>
        </authorList>
    </citation>
    <scope>NUCLEOTIDE SEQUENCE [LARGE SCALE GENOMIC DNA]</scope>
    <source>
        <strain evidence="2 3">LMG 5362</strain>
    </source>
</reference>
<feature type="compositionally biased region" description="Pro residues" evidence="1">
    <location>
        <begin position="41"/>
        <end position="50"/>
    </location>
</feature>
<dbReference type="EMBL" id="APMY01000041">
    <property type="protein sequence ID" value="EOM77414.1"/>
    <property type="molecule type" value="Genomic_DNA"/>
</dbReference>
<gene>
    <name evidence="2" type="ORF">Rrhod_1220</name>
</gene>
<organism evidence="2 3">
    <name type="scientific">Rhodococcus rhodnii LMG 5362</name>
    <dbReference type="NCBI Taxonomy" id="1273125"/>
    <lineage>
        <taxon>Bacteria</taxon>
        <taxon>Bacillati</taxon>
        <taxon>Actinomycetota</taxon>
        <taxon>Actinomycetes</taxon>
        <taxon>Mycobacteriales</taxon>
        <taxon>Nocardiaceae</taxon>
        <taxon>Rhodococcus</taxon>
    </lineage>
</organism>
<dbReference type="AlphaFoldDB" id="R7WTF6"/>
<name>R7WTF6_9NOCA</name>
<accession>R7WTF6</accession>